<evidence type="ECO:0000259" key="3">
    <source>
        <dbReference type="PROSITE" id="PS50943"/>
    </source>
</evidence>
<gene>
    <name evidence="4" type="ORF">I6N96_14060</name>
</gene>
<sequence>MEISQVVKDKRKEQKLTQDQLAEKIFVSKKTISNWENGRTTPDIESLIRIAHLFELSLDSLLLEGSNIVEDIKKREKLAELTQVYWLGPVITEILLLILLYLPSGNMENRWMLGVIVIAAITNLLSIIYFKGKIYGLKGMEEKLNKELKYMRISGLVFLTIVLLFLFIIYNFY</sequence>
<name>A0ABS4CLU5_9ENTE</name>
<dbReference type="Proteomes" id="UP000673375">
    <property type="component" value="Unassembled WGS sequence"/>
</dbReference>
<dbReference type="PROSITE" id="PS50943">
    <property type="entry name" value="HTH_CROC1"/>
    <property type="match status" value="1"/>
</dbReference>
<dbReference type="EMBL" id="JAEDXU010000007">
    <property type="protein sequence ID" value="MBP1047405.1"/>
    <property type="molecule type" value="Genomic_DNA"/>
</dbReference>
<dbReference type="PANTHER" id="PTHR46558:SF4">
    <property type="entry name" value="DNA-BIDING PHAGE PROTEIN"/>
    <property type="match status" value="1"/>
</dbReference>
<protein>
    <submittedName>
        <fullName evidence="4">Helix-turn-helix transcriptional regulator</fullName>
    </submittedName>
</protein>
<evidence type="ECO:0000313" key="4">
    <source>
        <dbReference type="EMBL" id="MBP1047405.1"/>
    </source>
</evidence>
<feature type="domain" description="HTH cro/C1-type" evidence="3">
    <location>
        <begin position="7"/>
        <end position="61"/>
    </location>
</feature>
<dbReference type="SUPFAM" id="SSF47413">
    <property type="entry name" value="lambda repressor-like DNA-binding domains"/>
    <property type="match status" value="1"/>
</dbReference>
<evidence type="ECO:0000313" key="5">
    <source>
        <dbReference type="Proteomes" id="UP000673375"/>
    </source>
</evidence>
<evidence type="ECO:0000256" key="1">
    <source>
        <dbReference type="ARBA" id="ARBA00023125"/>
    </source>
</evidence>
<dbReference type="Gene3D" id="1.10.260.40">
    <property type="entry name" value="lambda repressor-like DNA-binding domains"/>
    <property type="match status" value="1"/>
</dbReference>
<feature type="transmembrane region" description="Helical" evidence="2">
    <location>
        <begin position="110"/>
        <end position="130"/>
    </location>
</feature>
<reference evidence="4 5" key="1">
    <citation type="submission" date="2020-12" db="EMBL/GenBank/DDBJ databases">
        <title>Vagococcus allomyrinae sp. nov. and Enterococcus lavae sp. nov., isolated from the larvae of Allomyrina dichotoma.</title>
        <authorList>
            <person name="Lee S.D."/>
        </authorList>
    </citation>
    <scope>NUCLEOTIDE SEQUENCE [LARGE SCALE GENOMIC DNA]</scope>
    <source>
        <strain evidence="4 5">BWM-S5</strain>
    </source>
</reference>
<keyword evidence="5" id="KW-1185">Reference proteome</keyword>
<keyword evidence="2" id="KW-1133">Transmembrane helix</keyword>
<dbReference type="Pfam" id="PF01381">
    <property type="entry name" value="HTH_3"/>
    <property type="match status" value="1"/>
</dbReference>
<feature type="transmembrane region" description="Helical" evidence="2">
    <location>
        <begin position="150"/>
        <end position="170"/>
    </location>
</feature>
<proteinExistence type="predicted"/>
<dbReference type="PANTHER" id="PTHR46558">
    <property type="entry name" value="TRACRIPTIONAL REGULATORY PROTEIN-RELATED-RELATED"/>
    <property type="match status" value="1"/>
</dbReference>
<evidence type="ECO:0000256" key="2">
    <source>
        <dbReference type="SAM" id="Phobius"/>
    </source>
</evidence>
<keyword evidence="2" id="KW-0812">Transmembrane</keyword>
<keyword evidence="2" id="KW-0472">Membrane</keyword>
<dbReference type="InterPro" id="IPR001387">
    <property type="entry name" value="Cro/C1-type_HTH"/>
</dbReference>
<dbReference type="CDD" id="cd00093">
    <property type="entry name" value="HTH_XRE"/>
    <property type="match status" value="1"/>
</dbReference>
<feature type="transmembrane region" description="Helical" evidence="2">
    <location>
        <begin position="84"/>
        <end position="104"/>
    </location>
</feature>
<accession>A0ABS4CLU5</accession>
<dbReference type="RefSeq" id="WP_209558180.1">
    <property type="nucleotide sequence ID" value="NZ_JAEDXU010000007.1"/>
</dbReference>
<dbReference type="SMART" id="SM00530">
    <property type="entry name" value="HTH_XRE"/>
    <property type="match status" value="1"/>
</dbReference>
<keyword evidence="1" id="KW-0238">DNA-binding</keyword>
<organism evidence="4 5">
    <name type="scientific">Enterococcus larvae</name>
    <dbReference type="NCBI Taxonomy" id="2794352"/>
    <lineage>
        <taxon>Bacteria</taxon>
        <taxon>Bacillati</taxon>
        <taxon>Bacillota</taxon>
        <taxon>Bacilli</taxon>
        <taxon>Lactobacillales</taxon>
        <taxon>Enterococcaceae</taxon>
        <taxon>Enterococcus</taxon>
    </lineage>
</organism>
<dbReference type="InterPro" id="IPR010982">
    <property type="entry name" value="Lambda_DNA-bd_dom_sf"/>
</dbReference>
<comment type="caution">
    <text evidence="4">The sequence shown here is derived from an EMBL/GenBank/DDBJ whole genome shotgun (WGS) entry which is preliminary data.</text>
</comment>